<keyword evidence="3" id="KW-0413">Isomerase</keyword>
<name>A0A0B1S1H3_OESDE</name>
<gene>
    <name evidence="4" type="ORF">OESDEN_21587</name>
</gene>
<organism evidence="4 5">
    <name type="scientific">Oesophagostomum dentatum</name>
    <name type="common">Nodular worm</name>
    <dbReference type="NCBI Taxonomy" id="61180"/>
    <lineage>
        <taxon>Eukaryota</taxon>
        <taxon>Metazoa</taxon>
        <taxon>Ecdysozoa</taxon>
        <taxon>Nematoda</taxon>
        <taxon>Chromadorea</taxon>
        <taxon>Rhabditida</taxon>
        <taxon>Rhabditina</taxon>
        <taxon>Rhabditomorpha</taxon>
        <taxon>Strongyloidea</taxon>
        <taxon>Strongylidae</taxon>
        <taxon>Oesophagostomum</taxon>
    </lineage>
</organism>
<evidence type="ECO:0000313" key="4">
    <source>
        <dbReference type="EMBL" id="KHJ78789.1"/>
    </source>
</evidence>
<dbReference type="GO" id="GO:0006166">
    <property type="term" value="P:purine ribonucleoside salvage"/>
    <property type="evidence" value="ECO:0007669"/>
    <property type="project" value="TreeGrafter"/>
</dbReference>
<dbReference type="GO" id="GO:0008973">
    <property type="term" value="F:phosphopentomutase activity"/>
    <property type="evidence" value="ECO:0007669"/>
    <property type="project" value="TreeGrafter"/>
</dbReference>
<evidence type="ECO:0000256" key="1">
    <source>
        <dbReference type="ARBA" id="ARBA00022723"/>
    </source>
</evidence>
<evidence type="ECO:0000313" key="5">
    <source>
        <dbReference type="Proteomes" id="UP000053660"/>
    </source>
</evidence>
<dbReference type="PANTHER" id="PTHR45745">
    <property type="entry name" value="PHOSPHOMANNOMUTASE 45A"/>
    <property type="match status" value="1"/>
</dbReference>
<accession>A0A0B1S1H3</accession>
<keyword evidence="5" id="KW-1185">Reference proteome</keyword>
<keyword evidence="2" id="KW-0460">Magnesium</keyword>
<protein>
    <submittedName>
        <fullName evidence="4">Uncharacterized protein</fullName>
    </submittedName>
</protein>
<dbReference type="PANTHER" id="PTHR45745:SF1">
    <property type="entry name" value="PHOSPHOGLUCOMUTASE 2B-RELATED"/>
    <property type="match status" value="1"/>
</dbReference>
<dbReference type="GO" id="GO:0005634">
    <property type="term" value="C:nucleus"/>
    <property type="evidence" value="ECO:0007669"/>
    <property type="project" value="TreeGrafter"/>
</dbReference>
<keyword evidence="1" id="KW-0479">Metal-binding</keyword>
<reference evidence="4 5" key="1">
    <citation type="submission" date="2014-03" db="EMBL/GenBank/DDBJ databases">
        <title>Draft genome of the hookworm Oesophagostomum dentatum.</title>
        <authorList>
            <person name="Mitreva M."/>
        </authorList>
    </citation>
    <scope>NUCLEOTIDE SEQUENCE [LARGE SCALE GENOMIC DNA]</scope>
    <source>
        <strain evidence="4 5">OD-Hann</strain>
    </source>
</reference>
<dbReference type="Proteomes" id="UP000053660">
    <property type="component" value="Unassembled WGS sequence"/>
</dbReference>
<evidence type="ECO:0000256" key="2">
    <source>
        <dbReference type="ARBA" id="ARBA00022842"/>
    </source>
</evidence>
<sequence>MPRIQSLLDKDGVSAAGMYAEMAAWLHEQGKTLQDQLFDLYHKYGFHLVRSSYWFTPSPDVTKELFASLRKDLKFPEKIGDQPVKTVRDLTIGYDNSMPDNKPVLPLSTTSEMITFNLANGNIATLRASGTEPKIKYYIELKTAPGKKESDLDEVMKELEQLEKDVVETLLRPKQFGLIARK</sequence>
<dbReference type="SUPFAM" id="SSF53738">
    <property type="entry name" value="Phosphoglucomutase, first 3 domains"/>
    <property type="match status" value="1"/>
</dbReference>
<dbReference type="OrthoDB" id="8300170at2759"/>
<dbReference type="InterPro" id="IPR036900">
    <property type="entry name" value="A-D-PHexomutase_C_sf"/>
</dbReference>
<proteinExistence type="predicted"/>
<dbReference type="EMBL" id="KN608978">
    <property type="protein sequence ID" value="KHJ78789.1"/>
    <property type="molecule type" value="Genomic_DNA"/>
</dbReference>
<dbReference type="InterPro" id="IPR016055">
    <property type="entry name" value="A-D-PHexomutase_a/b/a-I/II/III"/>
</dbReference>
<evidence type="ECO:0000256" key="3">
    <source>
        <dbReference type="ARBA" id="ARBA00023235"/>
    </source>
</evidence>
<dbReference type="Gene3D" id="3.40.120.10">
    <property type="entry name" value="Alpha-D-Glucose-1,6-Bisphosphate, subunit A, domain 3"/>
    <property type="match status" value="1"/>
</dbReference>
<dbReference type="AlphaFoldDB" id="A0A0B1S1H3"/>
<dbReference type="SUPFAM" id="SSF55957">
    <property type="entry name" value="Phosphoglucomutase, C-terminal domain"/>
    <property type="match status" value="1"/>
</dbReference>
<dbReference type="Gene3D" id="3.30.310.50">
    <property type="entry name" value="Alpha-D-phosphohexomutase, C-terminal domain"/>
    <property type="match status" value="1"/>
</dbReference>
<dbReference type="GO" id="GO:0005975">
    <property type="term" value="P:carbohydrate metabolic process"/>
    <property type="evidence" value="ECO:0007669"/>
    <property type="project" value="InterPro"/>
</dbReference>
<dbReference type="GO" id="GO:0046872">
    <property type="term" value="F:metal ion binding"/>
    <property type="evidence" value="ECO:0007669"/>
    <property type="project" value="UniProtKB-KW"/>
</dbReference>